<keyword evidence="5" id="KW-1185">Reference proteome</keyword>
<dbReference type="CDD" id="cd19757">
    <property type="entry name" value="Bbox1"/>
    <property type="match status" value="1"/>
</dbReference>
<dbReference type="Pfam" id="PF18803">
    <property type="entry name" value="CxC2"/>
    <property type="match status" value="1"/>
</dbReference>
<reference evidence="4 5" key="1">
    <citation type="journal article" date="2014" name="BMC Genomics">
        <title>Genome and secretome analysis of the hemibiotrophic fungal pathogen, Moniliophthora roreri, which causes frosty pod rot disease of cacao: mechanisms of the biotrophic and necrotrophic phases.</title>
        <authorList>
            <person name="Meinhardt L.W."/>
            <person name="Costa G.G.L."/>
            <person name="Thomazella D.P.T."/>
            <person name="Teixeira P.J.P.L."/>
            <person name="Carazzolle M.F."/>
            <person name="Schuster S.C."/>
            <person name="Carlson J.E."/>
            <person name="Guiltinan M.J."/>
            <person name="Mieczkowski P."/>
            <person name="Farmer A."/>
            <person name="Ramaraj T."/>
            <person name="Crozier J."/>
            <person name="Davis R.E."/>
            <person name="Shao J."/>
            <person name="Melnick R.L."/>
            <person name="Pereira G.A.G."/>
            <person name="Bailey B.A."/>
        </authorList>
    </citation>
    <scope>NUCLEOTIDE SEQUENCE [LARGE SCALE GENOMIC DNA]</scope>
    <source>
        <strain evidence="4 5">MCA 2997</strain>
    </source>
</reference>
<keyword evidence="2" id="KW-0472">Membrane</keyword>
<comment type="caution">
    <text evidence="4">The sequence shown here is derived from an EMBL/GenBank/DDBJ whole genome shotgun (WGS) entry which is preliminary data.</text>
</comment>
<dbReference type="Proteomes" id="UP000017559">
    <property type="component" value="Unassembled WGS sequence"/>
</dbReference>
<dbReference type="PANTHER" id="PTHR33096:SF1">
    <property type="entry name" value="CXC1-LIKE CYSTEINE CLUSTER ASSOCIATED WITH KDZ TRANSPOSASES DOMAIN-CONTAINING PROTEIN"/>
    <property type="match status" value="1"/>
</dbReference>
<dbReference type="OrthoDB" id="2682806at2759"/>
<dbReference type="InterPro" id="IPR041457">
    <property type="entry name" value="CxC2_KDZ-assoc"/>
</dbReference>
<feature type="region of interest" description="Disordered" evidence="1">
    <location>
        <begin position="1"/>
        <end position="70"/>
    </location>
</feature>
<evidence type="ECO:0000259" key="3">
    <source>
        <dbReference type="Pfam" id="PF18803"/>
    </source>
</evidence>
<gene>
    <name evidence="4" type="ORF">Moror_11774</name>
</gene>
<keyword evidence="2" id="KW-0812">Transmembrane</keyword>
<dbReference type="HOGENOM" id="CLU_003703_13_0_1"/>
<evidence type="ECO:0000313" key="5">
    <source>
        <dbReference type="Proteomes" id="UP000017559"/>
    </source>
</evidence>
<keyword evidence="2" id="KW-1133">Transmembrane helix</keyword>
<dbReference type="Pfam" id="PF18758">
    <property type="entry name" value="KDZ"/>
    <property type="match status" value="1"/>
</dbReference>
<dbReference type="STRING" id="1381753.V2XUA0"/>
<feature type="transmembrane region" description="Helical" evidence="2">
    <location>
        <begin position="474"/>
        <end position="499"/>
    </location>
</feature>
<protein>
    <recommendedName>
        <fullName evidence="3">CxC2-like cysteine cluster KDZ transposase-associated domain-containing protein</fullName>
    </recommendedName>
</protein>
<dbReference type="EMBL" id="AWSO01001716">
    <property type="protein sequence ID" value="ESK82994.1"/>
    <property type="molecule type" value="Genomic_DNA"/>
</dbReference>
<organism evidence="4 5">
    <name type="scientific">Moniliophthora roreri (strain MCA 2997)</name>
    <name type="common">Cocoa frosty pod rot fungus</name>
    <name type="synonym">Crinipellis roreri</name>
    <dbReference type="NCBI Taxonomy" id="1381753"/>
    <lineage>
        <taxon>Eukaryota</taxon>
        <taxon>Fungi</taxon>
        <taxon>Dikarya</taxon>
        <taxon>Basidiomycota</taxon>
        <taxon>Agaricomycotina</taxon>
        <taxon>Agaricomycetes</taxon>
        <taxon>Agaricomycetidae</taxon>
        <taxon>Agaricales</taxon>
        <taxon>Marasmiineae</taxon>
        <taxon>Marasmiaceae</taxon>
        <taxon>Moniliophthora</taxon>
    </lineage>
</organism>
<dbReference type="PANTHER" id="PTHR33096">
    <property type="entry name" value="CXC2 DOMAIN-CONTAINING PROTEIN"/>
    <property type="match status" value="1"/>
</dbReference>
<feature type="domain" description="CxC2-like cysteine cluster KDZ transposase-associated" evidence="3">
    <location>
        <begin position="182"/>
        <end position="293"/>
    </location>
</feature>
<feature type="compositionally biased region" description="Basic and acidic residues" evidence="1">
    <location>
        <begin position="1"/>
        <end position="11"/>
    </location>
</feature>
<dbReference type="KEGG" id="mrr:Moror_11774"/>
<dbReference type="InterPro" id="IPR040521">
    <property type="entry name" value="KDZ"/>
</dbReference>
<name>V2XUA0_MONRO</name>
<evidence type="ECO:0000256" key="1">
    <source>
        <dbReference type="SAM" id="MobiDB-lite"/>
    </source>
</evidence>
<proteinExistence type="predicted"/>
<evidence type="ECO:0000313" key="4">
    <source>
        <dbReference type="EMBL" id="ESK82994.1"/>
    </source>
</evidence>
<evidence type="ECO:0000256" key="2">
    <source>
        <dbReference type="SAM" id="Phobius"/>
    </source>
</evidence>
<sequence length="1094" mass="124949">MPKQKDEDRLRARIKHASQQASSKQYTSIHSTAHRIHTTKRNAPPPKPSEFQTVPGAWPDDTPPSLDPQGLENVVPAADIEEPGKLKVKAKAKRYLDSDAPLLSWRDKHREEYLDHIMMSEGRGQMFTGTCSGCVSEQAVYRCQDCIGLPLLCKQCLLEKHTDMPLHRIQEWKDDFFHQTSLRELGLEIQIGHRRLPGDRRECPFREGTRGSEGFLVLGWNGIHIVNLFFCGCEGAPEKHLQLLDIGWWPASYKNPQSAATFECLHNFHITNLQGKLAHTDFYRSLEQISDGSGLTSVPDREAQFMTMMREWRHIKTGKRFGRAHDPTGLGGTQEGTCAVPCRACPIPGVNLPENWHQAPASKKWLYSLLLAEDANFKQKARARPNDHRDVPLNPGWGCTVAHKPYLEEMAKYANQDEISHCVGFSAIWNANNKKTKGLRATGVGAVTCSRHEVIRPNGLGDLQVGERYGNMDYILLSAIIGCVLALIVISYDIACQWGKGFRERMKKMPQHLHLREDIKLKFKVPKFHLPAHVEKCFAPYAFNFTEGVGLTDGEGIERVWSSLNEIASSASMMTAGGRWDIMDDHCNHWNWRKTVLLPENLLKKLLRAISEAVIHTLAFEAFTDGLKIHHSAELALWESQVIAWEERRDSFCPYDLPVNTVTLSKLKLELAAEEHQKEVEGKSTSDQTISGMVIEAVDIEEAQRSLVATLEKKNLSEFQQTTIQKARTALLRRIRKFRDMQAIHMPRLARHLSSLEPPDEERPELIDLYLPSSFDDATRPKICSKKISEIEERVRNAQLYDCLASLRSQLRARGILYQHSDRATPSQGLYRRLNAWKDQVEAKIKSIRLCYDKSRAALLSLRGHGDWENVLRVLRGEDIRGIGERLLKEEEKAEFRRAQERAGISKEDIEKMLSGVDNIPTVMVNQVLGRGDSRAAPSWIWYTLGDPTDPNGSATKEIEASLRVEWCKARARARRAREELLLVEEEMRRALAFCHWRAKWWTEQLERRPNLSSPLSEGLRAYAKEQSVHELQRAEQWEERWRALRDRAAAIVRWIDDPKVSRDTELGNLARLEVEVEVDGEENNIDKDMDNDW</sequence>
<accession>V2XUA0</accession>
<dbReference type="AlphaFoldDB" id="V2XUA0"/>
<feature type="compositionally biased region" description="Polar residues" evidence="1">
    <location>
        <begin position="17"/>
        <end position="31"/>
    </location>
</feature>